<dbReference type="InterPro" id="IPR050561">
    <property type="entry name" value="PTP"/>
</dbReference>
<sequence length="732" mass="81009">MPPSPIRSFPNEVATFSNHFVFTTLTPKDASAHGKVPYGHPVTKKPCSLFTLDNEMRYTSFAMDHGPLNLAFTFHACIKIHEKLEKAKEKRKPVCLYSSTDPKIKSNMVLIVALYSLIVDKQLPWNAFHPVAHFEVMPFRDAGSGPMDHGLTVQDILYGIEKAISFGLLDLTSFDVDDYQYHETVENGDLNILGHFIPFASPVETTWINVARASSDMTYAETSKSKTIHHPLRCVLSVFKRENVGLIARLNEELYDKRHFLDMGMEHVDMYFDDGTNPPDEIVKEFIRLAEETIERKGMKVAVHCKAGLGRTGVLIGAYLIYKYRFTAQEAIGFMRIVRPGMVVGPQQQYMVLNQMRWAGWAARDQFLKELAQTTPSNNNNPLATPTLENINYIGKPQSIGTPTRLVVHSTMKLRSRQPHTLTTPIICVSSQKGADAVGQPRKACSTEKEQERKELQSTQPLVLSSREPLQETNDCNENEFSPGSVSSVGSVRGTKRAARRSANERKPLPILSLNTPLIALARADSCASLSSDNPDQDARPPKRRTASSKGSPLAQNDTRPPSPSRGSTSVSSAEQDEQENIEPELMLIDIATPVKSKVSNKLHRRESTSPAPSTPSCPPISVKHAPLSAPPLGKTTSPKRSFLPVRHNDESKQSSFPHSREPKASAAIGAKSSSAKTLQPETSRPKSLGLRKQMKSKSVLTPPRISEITKLHAGVYNLLVLSMCTCVFPES</sequence>
<keyword evidence="5" id="KW-0963">Cytoplasm</keyword>
<dbReference type="InterPro" id="IPR044506">
    <property type="entry name" value="CDC14_C"/>
</dbReference>
<keyword evidence="10" id="KW-0904">Protein phosphatase</keyword>
<evidence type="ECO:0000256" key="1">
    <source>
        <dbReference type="ARBA" id="ARBA00004123"/>
    </source>
</evidence>
<dbReference type="SMART" id="SM00404">
    <property type="entry name" value="PTPc_motif"/>
    <property type="match status" value="1"/>
</dbReference>
<evidence type="ECO:0000256" key="5">
    <source>
        <dbReference type="ARBA" id="ARBA00022490"/>
    </source>
</evidence>
<comment type="subcellular location">
    <subcellularLocation>
        <location evidence="2">Cytoplasm</location>
    </subcellularLocation>
    <subcellularLocation>
        <location evidence="1">Nucleus</location>
    </subcellularLocation>
</comment>
<dbReference type="Pfam" id="PF00782">
    <property type="entry name" value="DSPc"/>
    <property type="match status" value="1"/>
</dbReference>
<dbReference type="PROSITE" id="PS50054">
    <property type="entry name" value="TYR_PHOSPHATASE_DUAL"/>
    <property type="match status" value="1"/>
</dbReference>
<dbReference type="EMBL" id="CP143787">
    <property type="protein sequence ID" value="WVN88547.1"/>
    <property type="molecule type" value="Genomic_DNA"/>
</dbReference>
<feature type="domain" description="Tyrosine-protein phosphatase" evidence="15">
    <location>
        <begin position="209"/>
        <end position="364"/>
    </location>
</feature>
<evidence type="ECO:0000259" key="15">
    <source>
        <dbReference type="PROSITE" id="PS50054"/>
    </source>
</evidence>
<feature type="compositionally biased region" description="Low complexity" evidence="14">
    <location>
        <begin position="665"/>
        <end position="677"/>
    </location>
</feature>
<name>A0AAJ8M2C9_9TREE</name>
<dbReference type="GO" id="GO:0005816">
    <property type="term" value="C:spindle pole body"/>
    <property type="evidence" value="ECO:0007669"/>
    <property type="project" value="UniProtKB-ARBA"/>
</dbReference>
<dbReference type="CDD" id="cd14499">
    <property type="entry name" value="CDC14_C"/>
    <property type="match status" value="1"/>
</dbReference>
<keyword evidence="8" id="KW-0498">Mitosis</keyword>
<dbReference type="InterPro" id="IPR000340">
    <property type="entry name" value="Dual-sp_phosphatase_cat-dom"/>
</dbReference>
<dbReference type="AlphaFoldDB" id="A0AAJ8M2C9"/>
<dbReference type="GO" id="GO:0051301">
    <property type="term" value="P:cell division"/>
    <property type="evidence" value="ECO:0007669"/>
    <property type="project" value="UniProtKB-KW"/>
</dbReference>
<proteinExistence type="inferred from homology"/>
<evidence type="ECO:0000256" key="11">
    <source>
        <dbReference type="ARBA" id="ARBA00023242"/>
    </source>
</evidence>
<dbReference type="GO" id="GO:0032954">
    <property type="term" value="P:regulation of cytokinetic process"/>
    <property type="evidence" value="ECO:0007669"/>
    <property type="project" value="UniProtKB-ARBA"/>
</dbReference>
<dbReference type="PROSITE" id="PS00383">
    <property type="entry name" value="TYR_PHOSPHATASE_1"/>
    <property type="match status" value="1"/>
</dbReference>
<evidence type="ECO:0000259" key="16">
    <source>
        <dbReference type="PROSITE" id="PS50056"/>
    </source>
</evidence>
<keyword evidence="11" id="KW-0539">Nucleus</keyword>
<accession>A0AAJ8M2C9</accession>
<keyword evidence="6" id="KW-0597">Phosphoprotein</keyword>
<feature type="domain" description="Tyrosine specific protein phosphatases" evidence="16">
    <location>
        <begin position="284"/>
        <end position="350"/>
    </location>
</feature>
<reference evidence="17" key="3">
    <citation type="submission" date="2024-01" db="EMBL/GenBank/DDBJ databases">
        <authorList>
            <person name="Coelho M.A."/>
            <person name="David-Palma M."/>
            <person name="Shea T."/>
            <person name="Sun S."/>
            <person name="Cuomo C.A."/>
            <person name="Heitman J."/>
        </authorList>
    </citation>
    <scope>NUCLEOTIDE SEQUENCE</scope>
    <source>
        <strain evidence="17">CBS 7841</strain>
    </source>
</reference>
<keyword evidence="18" id="KW-1185">Reference proteome</keyword>
<dbReference type="GO" id="GO:0051321">
    <property type="term" value="P:meiotic cell cycle"/>
    <property type="evidence" value="ECO:0007669"/>
    <property type="project" value="UniProtKB-KW"/>
</dbReference>
<evidence type="ECO:0000256" key="10">
    <source>
        <dbReference type="ARBA" id="ARBA00022912"/>
    </source>
</evidence>
<feature type="region of interest" description="Disordered" evidence="14">
    <location>
        <begin position="528"/>
        <end position="697"/>
    </location>
</feature>
<dbReference type="InterPro" id="IPR000387">
    <property type="entry name" value="Tyr_Pase_dom"/>
</dbReference>
<dbReference type="GO" id="GO:0033554">
    <property type="term" value="P:cellular response to stress"/>
    <property type="evidence" value="ECO:0007669"/>
    <property type="project" value="UniProtKB-ARBA"/>
</dbReference>
<dbReference type="InterPro" id="IPR029260">
    <property type="entry name" value="DSPn"/>
</dbReference>
<dbReference type="SUPFAM" id="SSF52799">
    <property type="entry name" value="(Phosphotyrosine protein) phosphatases II"/>
    <property type="match status" value="2"/>
</dbReference>
<dbReference type="GO" id="GO:0007096">
    <property type="term" value="P:regulation of exit from mitosis"/>
    <property type="evidence" value="ECO:0007669"/>
    <property type="project" value="UniProtKB-ARBA"/>
</dbReference>
<dbReference type="PANTHER" id="PTHR23339">
    <property type="entry name" value="TYROSINE SPECIFIC PROTEIN PHOSPHATASE AND DUAL SPECIFICITY PROTEIN PHOSPHATASE"/>
    <property type="match status" value="1"/>
</dbReference>
<organism evidence="17 18">
    <name type="scientific">Cryptococcus depauperatus CBS 7841</name>
    <dbReference type="NCBI Taxonomy" id="1295531"/>
    <lineage>
        <taxon>Eukaryota</taxon>
        <taxon>Fungi</taxon>
        <taxon>Dikarya</taxon>
        <taxon>Basidiomycota</taxon>
        <taxon>Agaricomycotina</taxon>
        <taxon>Tremellomycetes</taxon>
        <taxon>Tremellales</taxon>
        <taxon>Cryptococcaceae</taxon>
        <taxon>Cryptococcus</taxon>
    </lineage>
</organism>
<dbReference type="InterPro" id="IPR029021">
    <property type="entry name" value="Prot-tyrosine_phosphatase-like"/>
</dbReference>
<keyword evidence="13" id="KW-0131">Cell cycle</keyword>
<dbReference type="GO" id="GO:0004725">
    <property type="term" value="F:protein tyrosine phosphatase activity"/>
    <property type="evidence" value="ECO:0007669"/>
    <property type="project" value="UniProtKB-EC"/>
</dbReference>
<keyword evidence="9" id="KW-0378">Hydrolase</keyword>
<evidence type="ECO:0000256" key="3">
    <source>
        <dbReference type="ARBA" id="ARBA00007315"/>
    </source>
</evidence>
<evidence type="ECO:0000256" key="4">
    <source>
        <dbReference type="ARBA" id="ARBA00013064"/>
    </source>
</evidence>
<dbReference type="KEGG" id="cdep:91087968"/>
<evidence type="ECO:0000256" key="8">
    <source>
        <dbReference type="ARBA" id="ARBA00022776"/>
    </source>
</evidence>
<feature type="region of interest" description="Disordered" evidence="14">
    <location>
        <begin position="438"/>
        <end position="504"/>
    </location>
</feature>
<keyword evidence="7" id="KW-0132">Cell division</keyword>
<evidence type="ECO:0000313" key="17">
    <source>
        <dbReference type="EMBL" id="WVN88547.1"/>
    </source>
</evidence>
<dbReference type="GeneID" id="91087968"/>
<dbReference type="Gene3D" id="3.90.190.10">
    <property type="entry name" value="Protein tyrosine phosphatase superfamily"/>
    <property type="match status" value="2"/>
</dbReference>
<feature type="compositionally biased region" description="Polar residues" evidence="14">
    <location>
        <begin position="471"/>
        <end position="480"/>
    </location>
</feature>
<dbReference type="InterPro" id="IPR020422">
    <property type="entry name" value="TYR_PHOSPHATASE_DUAL_dom"/>
</dbReference>
<evidence type="ECO:0000256" key="9">
    <source>
        <dbReference type="ARBA" id="ARBA00022801"/>
    </source>
</evidence>
<evidence type="ECO:0000256" key="13">
    <source>
        <dbReference type="ARBA" id="ARBA00023306"/>
    </source>
</evidence>
<evidence type="ECO:0000256" key="14">
    <source>
        <dbReference type="SAM" id="MobiDB-lite"/>
    </source>
</evidence>
<evidence type="ECO:0000256" key="6">
    <source>
        <dbReference type="ARBA" id="ARBA00022553"/>
    </source>
</evidence>
<feature type="compositionally biased region" description="Basic and acidic residues" evidence="14">
    <location>
        <begin position="445"/>
        <end position="456"/>
    </location>
</feature>
<dbReference type="InterPro" id="IPR016130">
    <property type="entry name" value="Tyr_Pase_AS"/>
</dbReference>
<dbReference type="Pfam" id="PF14671">
    <property type="entry name" value="DSPn"/>
    <property type="match status" value="1"/>
</dbReference>
<dbReference type="PROSITE" id="PS50056">
    <property type="entry name" value="TYR_PHOSPHATASE_2"/>
    <property type="match status" value="1"/>
</dbReference>
<evidence type="ECO:0000256" key="12">
    <source>
        <dbReference type="ARBA" id="ARBA00023254"/>
    </source>
</evidence>
<evidence type="ECO:0000256" key="2">
    <source>
        <dbReference type="ARBA" id="ARBA00004496"/>
    </source>
</evidence>
<dbReference type="GO" id="GO:0005737">
    <property type="term" value="C:cytoplasm"/>
    <property type="evidence" value="ECO:0007669"/>
    <property type="project" value="UniProtKB-SubCell"/>
</dbReference>
<dbReference type="GO" id="GO:0000278">
    <property type="term" value="P:mitotic cell cycle"/>
    <property type="evidence" value="ECO:0007669"/>
    <property type="project" value="UniProtKB-ARBA"/>
</dbReference>
<gene>
    <name evidence="17" type="ORF">L203_103758</name>
</gene>
<feature type="compositionally biased region" description="Basic and acidic residues" evidence="14">
    <location>
        <begin position="647"/>
        <end position="664"/>
    </location>
</feature>
<reference evidence="17" key="2">
    <citation type="journal article" date="2022" name="Elife">
        <title>Obligate sexual reproduction of a homothallic fungus closely related to the Cryptococcus pathogenic species complex.</title>
        <authorList>
            <person name="Passer A.R."/>
            <person name="Clancey S.A."/>
            <person name="Shea T."/>
            <person name="David-Palma M."/>
            <person name="Averette A.F."/>
            <person name="Boekhout T."/>
            <person name="Porcel B.M."/>
            <person name="Nowrousian M."/>
            <person name="Cuomo C.A."/>
            <person name="Sun S."/>
            <person name="Heitman J."/>
            <person name="Coelho M.A."/>
        </authorList>
    </citation>
    <scope>NUCLEOTIDE SEQUENCE</scope>
    <source>
        <strain evidence="17">CBS 7841</strain>
    </source>
</reference>
<dbReference type="FunFam" id="3.90.190.10:FF:000038">
    <property type="entry name" value="Tyrosine-protein phosphatase CDC14"/>
    <property type="match status" value="1"/>
</dbReference>
<dbReference type="Proteomes" id="UP000094043">
    <property type="component" value="Chromosome 4"/>
</dbReference>
<evidence type="ECO:0000256" key="7">
    <source>
        <dbReference type="ARBA" id="ARBA00022618"/>
    </source>
</evidence>
<dbReference type="EC" id="3.1.3.48" evidence="4"/>
<dbReference type="InterPro" id="IPR003595">
    <property type="entry name" value="Tyr_Pase_cat"/>
</dbReference>
<dbReference type="CDD" id="cd17657">
    <property type="entry name" value="CDC14_N"/>
    <property type="match status" value="1"/>
</dbReference>
<keyword evidence="12" id="KW-0469">Meiosis</keyword>
<feature type="compositionally biased region" description="Low complexity" evidence="14">
    <location>
        <begin position="482"/>
        <end position="493"/>
    </location>
</feature>
<feature type="compositionally biased region" description="Polar residues" evidence="14">
    <location>
        <begin position="548"/>
        <end position="558"/>
    </location>
</feature>
<evidence type="ECO:0000313" key="18">
    <source>
        <dbReference type="Proteomes" id="UP000094043"/>
    </source>
</evidence>
<protein>
    <recommendedName>
        <fullName evidence="4">protein-tyrosine-phosphatase</fullName>
        <ecNumber evidence="4">3.1.3.48</ecNumber>
    </recommendedName>
</protein>
<dbReference type="SMART" id="SM00195">
    <property type="entry name" value="DSPc"/>
    <property type="match status" value="1"/>
</dbReference>
<comment type="similarity">
    <text evidence="3">Belongs to the protein-tyrosine phosphatase family. Non-receptor class CDC14 subfamily.</text>
</comment>
<dbReference type="RefSeq" id="XP_066069247.1">
    <property type="nucleotide sequence ID" value="XM_066213150.1"/>
</dbReference>
<dbReference type="GO" id="GO:0005730">
    <property type="term" value="C:nucleolus"/>
    <property type="evidence" value="ECO:0007669"/>
    <property type="project" value="UniProtKB-ARBA"/>
</dbReference>
<reference evidence="17" key="1">
    <citation type="submission" date="2016-06" db="EMBL/GenBank/DDBJ databases">
        <authorList>
            <person name="Cuomo C."/>
            <person name="Litvintseva A."/>
            <person name="Heitman J."/>
            <person name="Chen Y."/>
            <person name="Sun S."/>
            <person name="Springer D."/>
            <person name="Dromer F."/>
            <person name="Young S."/>
            <person name="Zeng Q."/>
            <person name="Chapman S."/>
            <person name="Gujja S."/>
            <person name="Saif S."/>
            <person name="Birren B."/>
        </authorList>
    </citation>
    <scope>NUCLEOTIDE SEQUENCE</scope>
    <source>
        <strain evidence="17">CBS 7841</strain>
    </source>
</reference>